<gene>
    <name evidence="10" type="ORF">BTMF_LOCUS7028</name>
</gene>
<protein>
    <submittedName>
        <fullName evidence="12">TPR_REGION domain-containing protein</fullName>
    </submittedName>
</protein>
<comment type="subcellular location">
    <subcellularLocation>
        <location evidence="2">Cytoplasm</location>
    </subcellularLocation>
    <subcellularLocation>
        <location evidence="1">Peroxisome</location>
    </subcellularLocation>
</comment>
<evidence type="ECO:0000313" key="12">
    <source>
        <dbReference type="WBParaSite" id="BTMF_0000897701-mRNA-1"/>
    </source>
</evidence>
<keyword evidence="6 8" id="KW-0802">TPR repeat</keyword>
<feature type="repeat" description="TPR" evidence="8">
    <location>
        <begin position="425"/>
        <end position="458"/>
    </location>
</feature>
<evidence type="ECO:0000256" key="8">
    <source>
        <dbReference type="PROSITE-ProRule" id="PRU00339"/>
    </source>
</evidence>
<evidence type="ECO:0000256" key="7">
    <source>
        <dbReference type="ARBA" id="ARBA00023140"/>
    </source>
</evidence>
<dbReference type="PANTHER" id="PTHR10130:SF0">
    <property type="entry name" value="GH08708P"/>
    <property type="match status" value="1"/>
</dbReference>
<dbReference type="Gene3D" id="1.25.40.10">
    <property type="entry name" value="Tetratricopeptide repeat domain"/>
    <property type="match status" value="1"/>
</dbReference>
<keyword evidence="4" id="KW-0963">Cytoplasm</keyword>
<evidence type="ECO:0000256" key="9">
    <source>
        <dbReference type="SAM" id="MobiDB-lite"/>
    </source>
</evidence>
<organism evidence="12">
    <name type="scientific">Brugia timori</name>
    <dbReference type="NCBI Taxonomy" id="42155"/>
    <lineage>
        <taxon>Eukaryota</taxon>
        <taxon>Metazoa</taxon>
        <taxon>Ecdysozoa</taxon>
        <taxon>Nematoda</taxon>
        <taxon>Chromadorea</taxon>
        <taxon>Rhabditida</taxon>
        <taxon>Spirurina</taxon>
        <taxon>Spiruromorpha</taxon>
        <taxon>Filarioidea</taxon>
        <taxon>Onchocercidae</taxon>
        <taxon>Brugia</taxon>
    </lineage>
</organism>
<feature type="compositionally biased region" description="Polar residues" evidence="9">
    <location>
        <begin position="633"/>
        <end position="652"/>
    </location>
</feature>
<evidence type="ECO:0000313" key="10">
    <source>
        <dbReference type="EMBL" id="VDO23323.1"/>
    </source>
</evidence>
<evidence type="ECO:0000256" key="1">
    <source>
        <dbReference type="ARBA" id="ARBA00004275"/>
    </source>
</evidence>
<dbReference type="SUPFAM" id="SSF48452">
    <property type="entry name" value="TPR-like"/>
    <property type="match status" value="1"/>
</dbReference>
<feature type="compositionally biased region" description="Basic and acidic residues" evidence="9">
    <location>
        <begin position="623"/>
        <end position="632"/>
    </location>
</feature>
<dbReference type="GO" id="GO:0005829">
    <property type="term" value="C:cytosol"/>
    <property type="evidence" value="ECO:0007669"/>
    <property type="project" value="TreeGrafter"/>
</dbReference>
<evidence type="ECO:0000313" key="11">
    <source>
        <dbReference type="Proteomes" id="UP000280834"/>
    </source>
</evidence>
<evidence type="ECO:0000256" key="5">
    <source>
        <dbReference type="ARBA" id="ARBA00022737"/>
    </source>
</evidence>
<sequence>MTSTSAGKSLVETDCTQHNPLVDLSRRVIEGNLDDDFEKTWDQFLVENSRPRNVSIFDKLDDEYLISLTMSTAAPKTTNLYELADQMDSTQNLVDLWAEEYVARHQQSKNLVEQWANEAEQQANYLPEQWAKEFSDLNFHEQEIEDRDKASDKSEMWATEFLDEFDQKSQMDKGFASEAGFALESLNAICASEMKTETNAKTFVGRTRFDEMYVFGRNNPYLKEMDAFEKGQQALDAGLIVDAILYFEAAVQQNQESFEVCFSFTELVILRAVLIFRETFDSQGWFLLGKCHTENENDKQAIAAYKKALDLKPEQKKIHLALATVYINEYMELEALEVLKQWIMSYLDGDSIPLEFKTAPSSLTEDLTVRTQQVEELIQKVLLNTETVDEATLHNALSLVYNIKGDYNRAAEEVELALVYSPKDYVLWNRLGATLANGKRAAEAIAAYREALKICPNYTRARCNLGIACIQLQNYKYVCCHSFLLFLFSQLILQSYSSILSSTIWMPLRAAVVRSCLPYALDLLAAVNEQDLENIIPCNPLMPDQSMLPMFDNSRNKPNYLTSTSLYGGNVDVVEEWDSVAPPPYKVVSTVIRASNTVHDVEEKVISAIKESDTMKDKLYIHETDKQPKESDSISSSMPDGTNEINSNSEGMTRNDKIAEKSIITRNSSACCFLSINSTVTVTVGFTNHISSNISSSMNNTFEKIQNKLGHGEFASDLRIIDLVEIFNTLAILIAPTLSSDVTNPTHYPLLLDNSTFGSANSEFFNEVDARSVRNFNEKMLDRTFSRKYRTEDEAEISHMREREGRTDDKHSVRNINVSDYAVVKNGRDHEDFGRNSKLDPQMIPRSEFAKNGINEENRMNGCGVNHIDTSKEEDLEQRRSLNCKTVNERKLWEPRDGTNEKYNEEGEKDGKSPVLIHFERTLWEKLLAGLKCSQRDCKEALRPTESVRRYLIEPSISRARKHSSVQS</sequence>
<dbReference type="InterPro" id="IPR011990">
    <property type="entry name" value="TPR-like_helical_dom_sf"/>
</dbReference>
<keyword evidence="11" id="KW-1185">Reference proteome</keyword>
<dbReference type="Pfam" id="PF13414">
    <property type="entry name" value="TPR_11"/>
    <property type="match status" value="1"/>
</dbReference>
<dbReference type="PROSITE" id="PS50005">
    <property type="entry name" value="TPR"/>
    <property type="match status" value="3"/>
</dbReference>
<keyword evidence="7" id="KW-0576">Peroxisome</keyword>
<name>A0A0R3QMP2_9BILA</name>
<dbReference type="WBParaSite" id="BTMF_0000897701-mRNA-1">
    <property type="protein sequence ID" value="BTMF_0000897701-mRNA-1"/>
    <property type="gene ID" value="BTMF_0000897701"/>
</dbReference>
<proteinExistence type="inferred from homology"/>
<reference evidence="12" key="1">
    <citation type="submission" date="2017-02" db="UniProtKB">
        <authorList>
            <consortium name="WormBaseParasite"/>
        </authorList>
    </citation>
    <scope>IDENTIFICATION</scope>
</reference>
<accession>A0A0R3QMP2</accession>
<dbReference type="Proteomes" id="UP000280834">
    <property type="component" value="Unassembled WGS sequence"/>
</dbReference>
<dbReference type="PANTHER" id="PTHR10130">
    <property type="entry name" value="PEROXISOMAL TARGETING SIGNAL 1 RECEPTOR PEX5"/>
    <property type="match status" value="1"/>
</dbReference>
<dbReference type="EMBL" id="UZAG01015785">
    <property type="protein sequence ID" value="VDO23323.1"/>
    <property type="molecule type" value="Genomic_DNA"/>
</dbReference>
<evidence type="ECO:0000256" key="2">
    <source>
        <dbReference type="ARBA" id="ARBA00004496"/>
    </source>
</evidence>
<evidence type="ECO:0000256" key="3">
    <source>
        <dbReference type="ARBA" id="ARBA00005348"/>
    </source>
</evidence>
<feature type="repeat" description="TPR" evidence="8">
    <location>
        <begin position="391"/>
        <end position="424"/>
    </location>
</feature>
<dbReference type="GO" id="GO:0016560">
    <property type="term" value="P:protein import into peroxisome matrix, docking"/>
    <property type="evidence" value="ECO:0007669"/>
    <property type="project" value="TreeGrafter"/>
</dbReference>
<comment type="similarity">
    <text evidence="3">Belongs to the peroxisomal targeting signal receptor family.</text>
</comment>
<dbReference type="STRING" id="42155.A0A0R3QMP2"/>
<feature type="region of interest" description="Disordered" evidence="9">
    <location>
        <begin position="623"/>
        <end position="654"/>
    </location>
</feature>
<feature type="repeat" description="TPR" evidence="8">
    <location>
        <begin position="282"/>
        <end position="315"/>
    </location>
</feature>
<dbReference type="SMART" id="SM00028">
    <property type="entry name" value="TPR"/>
    <property type="match status" value="4"/>
</dbReference>
<dbReference type="AlphaFoldDB" id="A0A0R3QMP2"/>
<evidence type="ECO:0000256" key="4">
    <source>
        <dbReference type="ARBA" id="ARBA00022490"/>
    </source>
</evidence>
<dbReference type="GO" id="GO:0005778">
    <property type="term" value="C:peroxisomal membrane"/>
    <property type="evidence" value="ECO:0007669"/>
    <property type="project" value="TreeGrafter"/>
</dbReference>
<keyword evidence="5" id="KW-0677">Repeat</keyword>
<evidence type="ECO:0000256" key="6">
    <source>
        <dbReference type="ARBA" id="ARBA00022803"/>
    </source>
</evidence>
<reference evidence="10 11" key="2">
    <citation type="submission" date="2018-11" db="EMBL/GenBank/DDBJ databases">
        <authorList>
            <consortium name="Pathogen Informatics"/>
        </authorList>
    </citation>
    <scope>NUCLEOTIDE SEQUENCE [LARGE SCALE GENOMIC DNA]</scope>
</reference>
<dbReference type="Pfam" id="PF13181">
    <property type="entry name" value="TPR_8"/>
    <property type="match status" value="1"/>
</dbReference>
<dbReference type="InterPro" id="IPR019734">
    <property type="entry name" value="TPR_rpt"/>
</dbReference>
<dbReference type="GO" id="GO:0005052">
    <property type="term" value="F:peroxisome matrix targeting signal-1 binding"/>
    <property type="evidence" value="ECO:0007669"/>
    <property type="project" value="TreeGrafter"/>
</dbReference>
<dbReference type="InterPro" id="IPR024111">
    <property type="entry name" value="PEX5/PEX5L"/>
</dbReference>